<dbReference type="FunCoup" id="G8JX89">
    <property type="interactions" value="114"/>
</dbReference>
<dbReference type="GO" id="GO:0030011">
    <property type="term" value="P:maintenance of cell polarity"/>
    <property type="evidence" value="ECO:0007669"/>
    <property type="project" value="EnsemblFungi"/>
</dbReference>
<organism evidence="7 8">
    <name type="scientific">Eremothecium cymbalariae (strain CBS 270.75 / DBVPG 7215 / KCTC 17166 / NRRL Y-17582)</name>
    <name type="common">Yeast</name>
    <dbReference type="NCBI Taxonomy" id="931890"/>
    <lineage>
        <taxon>Eukaryota</taxon>
        <taxon>Fungi</taxon>
        <taxon>Dikarya</taxon>
        <taxon>Ascomycota</taxon>
        <taxon>Saccharomycotina</taxon>
        <taxon>Saccharomycetes</taxon>
        <taxon>Saccharomycetales</taxon>
        <taxon>Saccharomycetaceae</taxon>
        <taxon>Eremothecium</taxon>
    </lineage>
</organism>
<dbReference type="GO" id="GO:0061709">
    <property type="term" value="P:reticulophagy"/>
    <property type="evidence" value="ECO:0007669"/>
    <property type="project" value="EnsemblFungi"/>
</dbReference>
<dbReference type="InterPro" id="IPR037239">
    <property type="entry name" value="OSBP_sf"/>
</dbReference>
<dbReference type="GO" id="GO:0007124">
    <property type="term" value="P:pseudohyphal growth"/>
    <property type="evidence" value="ECO:0007669"/>
    <property type="project" value="EnsemblFungi"/>
</dbReference>
<dbReference type="GO" id="GO:0120015">
    <property type="term" value="F:sterol transfer activity"/>
    <property type="evidence" value="ECO:0007669"/>
    <property type="project" value="EnsemblFungi"/>
</dbReference>
<dbReference type="InterPro" id="IPR000648">
    <property type="entry name" value="Oxysterol-bd"/>
</dbReference>
<keyword evidence="8" id="KW-1185">Reference proteome</keyword>
<dbReference type="RefSeq" id="XP_003648280.1">
    <property type="nucleotide sequence ID" value="XM_003648232.1"/>
</dbReference>
<dbReference type="eggNOG" id="KOG1737">
    <property type="taxonomic scope" value="Eukaryota"/>
</dbReference>
<dbReference type="Pfam" id="PF01237">
    <property type="entry name" value="Oxysterol_BP"/>
    <property type="match status" value="1"/>
</dbReference>
<feature type="compositionally biased region" description="Low complexity" evidence="5">
    <location>
        <begin position="57"/>
        <end position="68"/>
    </location>
</feature>
<evidence type="ECO:0000256" key="4">
    <source>
        <dbReference type="ARBA" id="ARBA00023121"/>
    </source>
</evidence>
<dbReference type="GO" id="GO:0097038">
    <property type="term" value="C:perinuclear endoplasmic reticulum"/>
    <property type="evidence" value="ECO:0007669"/>
    <property type="project" value="TreeGrafter"/>
</dbReference>
<dbReference type="InterPro" id="IPR036598">
    <property type="entry name" value="GOLD_dom_sf"/>
</dbReference>
<dbReference type="STRING" id="931890.G8JX89"/>
<dbReference type="SUPFAM" id="SSF101576">
    <property type="entry name" value="Supernatant protein factor (SPF), C-terminal domain"/>
    <property type="match status" value="1"/>
</dbReference>
<dbReference type="SMART" id="SM00233">
    <property type="entry name" value="PH"/>
    <property type="match status" value="1"/>
</dbReference>
<dbReference type="GO" id="GO:0032934">
    <property type="term" value="F:sterol binding"/>
    <property type="evidence" value="ECO:0007669"/>
    <property type="project" value="TreeGrafter"/>
</dbReference>
<feature type="compositionally biased region" description="Polar residues" evidence="5">
    <location>
        <begin position="408"/>
        <end position="421"/>
    </location>
</feature>
<dbReference type="GO" id="GO:0001403">
    <property type="term" value="P:invasive growth in response to glucose limitation"/>
    <property type="evidence" value="ECO:0007669"/>
    <property type="project" value="EnsemblFungi"/>
</dbReference>
<proteinExistence type="inferred from homology"/>
<dbReference type="InterPro" id="IPR001849">
    <property type="entry name" value="PH_domain"/>
</dbReference>
<dbReference type="GO" id="GO:0006897">
    <property type="term" value="P:endocytosis"/>
    <property type="evidence" value="ECO:0007669"/>
    <property type="project" value="EnsemblFungi"/>
</dbReference>
<dbReference type="SUPFAM" id="SSF144000">
    <property type="entry name" value="Oxysterol-binding protein-like"/>
    <property type="match status" value="1"/>
</dbReference>
<feature type="compositionally biased region" description="Low complexity" evidence="5">
    <location>
        <begin position="389"/>
        <end position="400"/>
    </location>
</feature>
<dbReference type="Pfam" id="PF15409">
    <property type="entry name" value="PH_8"/>
    <property type="match status" value="1"/>
</dbReference>
<dbReference type="AlphaFoldDB" id="G8JX89"/>
<dbReference type="OMA" id="SYFVRWV"/>
<dbReference type="GO" id="GO:0000742">
    <property type="term" value="P:karyogamy involved in conjugation with cellular fusion"/>
    <property type="evidence" value="ECO:0007669"/>
    <property type="project" value="EnsemblFungi"/>
</dbReference>
<dbReference type="Gene3D" id="2.30.29.30">
    <property type="entry name" value="Pleckstrin-homology domain (PH domain)/Phosphotyrosine-binding domain (PTB)"/>
    <property type="match status" value="1"/>
</dbReference>
<evidence type="ECO:0000313" key="8">
    <source>
        <dbReference type="Proteomes" id="UP000006790"/>
    </source>
</evidence>
<dbReference type="CDD" id="cd13289">
    <property type="entry name" value="PH_Osh3p_yeast"/>
    <property type="match status" value="1"/>
</dbReference>
<evidence type="ECO:0000256" key="1">
    <source>
        <dbReference type="ARBA" id="ARBA00008842"/>
    </source>
</evidence>
<dbReference type="GO" id="GO:0034727">
    <property type="term" value="P:piecemeal microautophagy of the nucleus"/>
    <property type="evidence" value="ECO:0007669"/>
    <property type="project" value="EnsemblFungi"/>
</dbReference>
<dbReference type="EMBL" id="CP002504">
    <property type="protein sequence ID" value="AET41463.1"/>
    <property type="molecule type" value="Genomic_DNA"/>
</dbReference>
<dbReference type="GO" id="GO:0005829">
    <property type="term" value="C:cytosol"/>
    <property type="evidence" value="ECO:0007669"/>
    <property type="project" value="TreeGrafter"/>
</dbReference>
<dbReference type="HOGENOM" id="CLU_007105_4_0_1"/>
<dbReference type="InterPro" id="IPR041680">
    <property type="entry name" value="PH_8"/>
</dbReference>
<dbReference type="GeneID" id="11469905"/>
<dbReference type="GO" id="GO:0032541">
    <property type="term" value="C:cortical endoplasmic reticulum"/>
    <property type="evidence" value="ECO:0007669"/>
    <property type="project" value="EnsemblFungi"/>
</dbReference>
<dbReference type="Gene3D" id="2.40.160.120">
    <property type="match status" value="1"/>
</dbReference>
<name>G8JX89_ERECY</name>
<reference evidence="8" key="1">
    <citation type="journal article" date="2012" name="G3 (Bethesda)">
        <title>Pichia sorbitophila, an interspecies yeast hybrid reveals early steps of genome resolution following polyploidization.</title>
        <authorList>
            <person name="Leh Louis V."/>
            <person name="Despons L."/>
            <person name="Friedrich A."/>
            <person name="Martin T."/>
            <person name="Durrens P."/>
            <person name="Casaregola S."/>
            <person name="Neuveglise C."/>
            <person name="Fairhead C."/>
            <person name="Marck C."/>
            <person name="Cruz J.A."/>
            <person name="Straub M.L."/>
            <person name="Kugler V."/>
            <person name="Sacerdot C."/>
            <person name="Uzunov Z."/>
            <person name="Thierry A."/>
            <person name="Weiss S."/>
            <person name="Bleykasten C."/>
            <person name="De Montigny J."/>
            <person name="Jacques N."/>
            <person name="Jung P."/>
            <person name="Lemaire M."/>
            <person name="Mallet S."/>
            <person name="Morel G."/>
            <person name="Richard G.F."/>
            <person name="Sarkar A."/>
            <person name="Savel G."/>
            <person name="Schacherer J."/>
            <person name="Seret M.L."/>
            <person name="Talla E."/>
            <person name="Samson G."/>
            <person name="Jubin C."/>
            <person name="Poulain J."/>
            <person name="Vacherie B."/>
            <person name="Barbe V."/>
            <person name="Pelletier E."/>
            <person name="Sherman D.J."/>
            <person name="Westhof E."/>
            <person name="Weissenbach J."/>
            <person name="Baret P.V."/>
            <person name="Wincker P."/>
            <person name="Gaillardin C."/>
            <person name="Dujon B."/>
            <person name="Souciet J.L."/>
        </authorList>
    </citation>
    <scope>NUCLEOTIDE SEQUENCE [LARGE SCALE GENOMIC DNA]</scope>
    <source>
        <strain evidence="8">CBS 270.75 / DBVPG 7215 / KCTC 17166 / NRRL Y-17582</strain>
    </source>
</reference>
<gene>
    <name evidence="7" type="ordered locus">Ecym_8177</name>
</gene>
<feature type="domain" description="PH" evidence="6">
    <location>
        <begin position="233"/>
        <end position="327"/>
    </location>
</feature>
<feature type="region of interest" description="Disordered" evidence="5">
    <location>
        <begin position="383"/>
        <end position="434"/>
    </location>
</feature>
<keyword evidence="3" id="KW-0445">Lipid transport</keyword>
<evidence type="ECO:0000256" key="2">
    <source>
        <dbReference type="ARBA" id="ARBA00022448"/>
    </source>
</evidence>
<dbReference type="PANTHER" id="PTHR10972:SF203">
    <property type="entry name" value="OXYSTEROL-BINDING PROTEIN HOMOLOG 3"/>
    <property type="match status" value="1"/>
</dbReference>
<keyword evidence="2" id="KW-0813">Transport</keyword>
<dbReference type="InterPro" id="IPR011993">
    <property type="entry name" value="PH-like_dom_sf"/>
</dbReference>
<dbReference type="OrthoDB" id="1854502at2759"/>
<dbReference type="SUPFAM" id="SSF50729">
    <property type="entry name" value="PH domain-like"/>
    <property type="match status" value="1"/>
</dbReference>
<accession>G8JX89</accession>
<protein>
    <recommendedName>
        <fullName evidence="6">PH domain-containing protein</fullName>
    </recommendedName>
</protein>
<keyword evidence="4" id="KW-0446">Lipid-binding</keyword>
<dbReference type="Proteomes" id="UP000006790">
    <property type="component" value="Chromosome 8"/>
</dbReference>
<dbReference type="PANTHER" id="PTHR10972">
    <property type="entry name" value="OXYSTEROL-BINDING PROTEIN-RELATED"/>
    <property type="match status" value="1"/>
</dbReference>
<dbReference type="GO" id="GO:0035621">
    <property type="term" value="P:ER to Golgi ceramide transport"/>
    <property type="evidence" value="ECO:0007669"/>
    <property type="project" value="EnsemblFungi"/>
</dbReference>
<dbReference type="KEGG" id="erc:Ecym_8177"/>
<dbReference type="GO" id="GO:0005886">
    <property type="term" value="C:plasma membrane"/>
    <property type="evidence" value="ECO:0007669"/>
    <property type="project" value="EnsemblFungi"/>
</dbReference>
<dbReference type="FunFam" id="2.40.160.120:FF:000001">
    <property type="entry name" value="Oxysterol-binding protein"/>
    <property type="match status" value="1"/>
</dbReference>
<evidence type="ECO:0000256" key="5">
    <source>
        <dbReference type="SAM" id="MobiDB-lite"/>
    </source>
</evidence>
<evidence type="ECO:0000256" key="3">
    <source>
        <dbReference type="ARBA" id="ARBA00023055"/>
    </source>
</evidence>
<feature type="region of interest" description="Disordered" evidence="5">
    <location>
        <begin position="51"/>
        <end position="77"/>
    </location>
</feature>
<dbReference type="InParanoid" id="G8JX89"/>
<comment type="similarity">
    <text evidence="1">Belongs to the OSBP family.</text>
</comment>
<evidence type="ECO:0000313" key="7">
    <source>
        <dbReference type="EMBL" id="AET41463.1"/>
    </source>
</evidence>
<evidence type="ECO:0000259" key="6">
    <source>
        <dbReference type="PROSITE" id="PS50003"/>
    </source>
</evidence>
<sequence length="957" mass="107893">METIDIQNKSFVVRWLKVKRGDTIAYQIKPLKKSICLGIYKKLTDTGIPATLSNRGSPSRHVNSVSSSQNAEMPQVHIESDDRNLMVEFRNRAFSMSSSSLAKDDADEANAGVLPNPELQTRLDQSGLTKVSWIGNVQGNEIYQGTMTIEDDAEDLYYAFILDNTISKKVKKKVLFSASVVHHSQLCDNESVFSQDEVMQVDNVLSISNMNNSNLNPSSQSISGKEMFRLKQGRILQGFLLKRRRKKLQGFTKRFFKLDLKYGTLSYYLSEWNSVCRGEIVITLSTVSANKKTRLIVIDSGMEIWALKARDSLEWETWVEALESCYKANSDNQNNRKYSETETLESLAQSLLAELQIAHSKAEECKNQYALSQSQLIDKAYLKPPTPQTRSTSRSSSLSSAKGPTILAKNSSAFDEPNNNGPVRKTSKSTTSNSNAYSSVIPFPINELKGETDLYKKLSELESLLANISLKSRLIFTSPLFTSLPGCKLMDKIATTTKSSAASIFSEEFYDALDDEKAVIMLDDEEGIDGLELNMSAGSEVPNMISKDRIIDKMNSLHSETMETIQSSGGESSLGPVDMYPLPIALKVKRRDDIEKPTTTPPSLLSFLRKNVGKDLNSISMPMSSNEPITVLQLLAETFEYAGLLNKAVTTEDPVARLGLVASFATSYLSVYREKARSMRKPLNPLLGETYELVREDMGYKLISEKVSHKPQIFAFHVENKDWVCSYTISPTQKFWGKSLEFTNEGTINLVMRHTGEKFKWTQPSMILKNIIAGERYLEPTNQFEVTSSEGYKAVIAFKHSGLFSSRSEDLTITLYDNDKKLSGNLKGQWTKQLVNDATGEIVWEVNELVPEAPKKFGFTKFTANLNEITELEEGKLPPTDSRLRPDLRLYEAGDVDTAEELKLKLERMQRERRTMGQDIAPKYFRKSGTEWLSITGHKNYWEKRRYSDWSDAPRLW</sequence>
<dbReference type="GO" id="GO:0006887">
    <property type="term" value="P:exocytosis"/>
    <property type="evidence" value="ECO:0007669"/>
    <property type="project" value="EnsemblFungi"/>
</dbReference>
<dbReference type="PROSITE" id="PS50003">
    <property type="entry name" value="PH_DOMAIN"/>
    <property type="match status" value="1"/>
</dbReference>